<dbReference type="GO" id="GO:0016301">
    <property type="term" value="F:kinase activity"/>
    <property type="evidence" value="ECO:0007669"/>
    <property type="project" value="UniProtKB-KW"/>
</dbReference>
<dbReference type="SUPFAM" id="SSF53067">
    <property type="entry name" value="Actin-like ATPase domain"/>
    <property type="match status" value="1"/>
</dbReference>
<dbReference type="InterPro" id="IPR043129">
    <property type="entry name" value="ATPase_NBD"/>
</dbReference>
<accession>A0ABU0R8E8</accession>
<dbReference type="EMBL" id="JAUSYY010000001">
    <property type="protein sequence ID" value="MDQ0894346.1"/>
    <property type="molecule type" value="Genomic_DNA"/>
</dbReference>
<protein>
    <submittedName>
        <fullName evidence="2">NBD/HSP70 family sugar kinase</fullName>
    </submittedName>
</protein>
<comment type="caution">
    <text evidence="2">The sequence shown here is derived from an EMBL/GenBank/DDBJ whole genome shotgun (WGS) entry which is preliminary data.</text>
</comment>
<dbReference type="Proteomes" id="UP001239083">
    <property type="component" value="Unassembled WGS sequence"/>
</dbReference>
<dbReference type="PANTHER" id="PTHR18964">
    <property type="entry name" value="ROK (REPRESSOR, ORF, KINASE) FAMILY"/>
    <property type="match status" value="1"/>
</dbReference>
<dbReference type="InterPro" id="IPR036388">
    <property type="entry name" value="WH-like_DNA-bd_sf"/>
</dbReference>
<evidence type="ECO:0000313" key="2">
    <source>
        <dbReference type="EMBL" id="MDQ0894346.1"/>
    </source>
</evidence>
<dbReference type="RefSeq" id="WP_307041519.1">
    <property type="nucleotide sequence ID" value="NZ_JAUSYY010000001.1"/>
</dbReference>
<dbReference type="Pfam" id="PF00480">
    <property type="entry name" value="ROK"/>
    <property type="match status" value="1"/>
</dbReference>
<dbReference type="SUPFAM" id="SSF46785">
    <property type="entry name" value="Winged helix' DNA-binding domain"/>
    <property type="match status" value="1"/>
</dbReference>
<dbReference type="InterPro" id="IPR036390">
    <property type="entry name" value="WH_DNA-bd_sf"/>
</dbReference>
<proteinExistence type="inferred from homology"/>
<keyword evidence="2" id="KW-0418">Kinase</keyword>
<evidence type="ECO:0000313" key="3">
    <source>
        <dbReference type="Proteomes" id="UP001239083"/>
    </source>
</evidence>
<reference evidence="2 3" key="1">
    <citation type="submission" date="2023-07" db="EMBL/GenBank/DDBJ databases">
        <title>Comparative genomics of wheat-associated soil bacteria to identify genetic determinants of phenazine resistance.</title>
        <authorList>
            <person name="Mouncey N."/>
        </authorList>
    </citation>
    <scope>NUCLEOTIDE SEQUENCE [LARGE SCALE GENOMIC DNA]</scope>
    <source>
        <strain evidence="2 3">V3I3</strain>
    </source>
</reference>
<dbReference type="Gene3D" id="1.10.10.10">
    <property type="entry name" value="Winged helix-like DNA-binding domain superfamily/Winged helix DNA-binding domain"/>
    <property type="match status" value="1"/>
</dbReference>
<organism evidence="2 3">
    <name type="scientific">Agromyces ramosus</name>
    <dbReference type="NCBI Taxonomy" id="33879"/>
    <lineage>
        <taxon>Bacteria</taxon>
        <taxon>Bacillati</taxon>
        <taxon>Actinomycetota</taxon>
        <taxon>Actinomycetes</taxon>
        <taxon>Micrococcales</taxon>
        <taxon>Microbacteriaceae</taxon>
        <taxon>Agromyces</taxon>
    </lineage>
</organism>
<name>A0ABU0R8E8_9MICO</name>
<dbReference type="PANTHER" id="PTHR18964:SF149">
    <property type="entry name" value="BIFUNCTIONAL UDP-N-ACETYLGLUCOSAMINE 2-EPIMERASE_N-ACETYLMANNOSAMINE KINASE"/>
    <property type="match status" value="1"/>
</dbReference>
<keyword evidence="3" id="KW-1185">Reference proteome</keyword>
<keyword evidence="2" id="KW-0808">Transferase</keyword>
<gene>
    <name evidence="2" type="ORF">QFZ26_001901</name>
</gene>
<sequence length="420" mass="42596">MTEVGETSVPTTTGPLGEVHREQSARVLEHLVTHGPATRSELATATGLGRGAIAGLTARLLDAGVLRATTADASGDGRTAPLTLAAADHVLVTALLGADDAIATISTLGGEEFARFTAPLSAVAELHEGGESHLPTPIELLAVVLGRALARADRSGHPIADVSVLVEGSVAGRPPVAVADGRLGVEPIDVIGELRARTPALDEVEAALPLPISLTPLAVAAAMAEHAALSGVGDLLYLSGDTSVMGAVISSGRPMLGAHGLAAMFAHLPVVPDGVRCECGQRGCLATVAAPALVLERAGLGDFAAAHGQQTALAELVARIEAADDRARWSWLDAALWIGRTLQIVVPALDPAVIVVGGYWASLIGDIESAFRSNRPTLGSGALATIPAVAAARAGTDSALAGARRQARERLVSEPFLLAG</sequence>
<dbReference type="Gene3D" id="3.30.420.40">
    <property type="match status" value="2"/>
</dbReference>
<comment type="similarity">
    <text evidence="1">Belongs to the ROK (NagC/XylR) family.</text>
</comment>
<evidence type="ECO:0000256" key="1">
    <source>
        <dbReference type="ARBA" id="ARBA00006479"/>
    </source>
</evidence>
<dbReference type="InterPro" id="IPR000600">
    <property type="entry name" value="ROK"/>
</dbReference>